<feature type="domain" description="HTH araC/xylS-type" evidence="4">
    <location>
        <begin position="137"/>
        <end position="236"/>
    </location>
</feature>
<dbReference type="PANTHER" id="PTHR46796">
    <property type="entry name" value="HTH-TYPE TRANSCRIPTIONAL ACTIVATOR RHAS-RELATED"/>
    <property type="match status" value="1"/>
</dbReference>
<dbReference type="SMART" id="SM00342">
    <property type="entry name" value="HTH_ARAC"/>
    <property type="match status" value="1"/>
</dbReference>
<dbReference type="Proteomes" id="UP000295447">
    <property type="component" value="Unassembled WGS sequence"/>
</dbReference>
<proteinExistence type="predicted"/>
<dbReference type="Pfam" id="PF12833">
    <property type="entry name" value="HTH_18"/>
    <property type="match status" value="1"/>
</dbReference>
<dbReference type="SUPFAM" id="SSF46689">
    <property type="entry name" value="Homeodomain-like"/>
    <property type="match status" value="2"/>
</dbReference>
<dbReference type="InterPro" id="IPR009057">
    <property type="entry name" value="Homeodomain-like_sf"/>
</dbReference>
<dbReference type="GO" id="GO:0043565">
    <property type="term" value="F:sequence-specific DNA binding"/>
    <property type="evidence" value="ECO:0007669"/>
    <property type="project" value="InterPro"/>
</dbReference>
<dbReference type="GO" id="GO:0003700">
    <property type="term" value="F:DNA-binding transcription factor activity"/>
    <property type="evidence" value="ECO:0007669"/>
    <property type="project" value="InterPro"/>
</dbReference>
<dbReference type="EMBL" id="SODF01000003">
    <property type="protein sequence ID" value="TDW14998.1"/>
    <property type="molecule type" value="Genomic_DNA"/>
</dbReference>
<evidence type="ECO:0000259" key="4">
    <source>
        <dbReference type="PROSITE" id="PS01124"/>
    </source>
</evidence>
<organism evidence="5 6">
    <name type="scientific">Kribbella kalugense</name>
    <dbReference type="NCBI Taxonomy" id="2512221"/>
    <lineage>
        <taxon>Bacteria</taxon>
        <taxon>Bacillati</taxon>
        <taxon>Actinomycetota</taxon>
        <taxon>Actinomycetes</taxon>
        <taxon>Propionibacteriales</taxon>
        <taxon>Kribbellaceae</taxon>
        <taxon>Kribbella</taxon>
    </lineage>
</organism>
<keyword evidence="3" id="KW-0804">Transcription</keyword>
<dbReference type="PROSITE" id="PS01124">
    <property type="entry name" value="HTH_ARAC_FAMILY_2"/>
    <property type="match status" value="1"/>
</dbReference>
<dbReference type="OrthoDB" id="8766450at2"/>
<dbReference type="AlphaFoldDB" id="A0A4R7ZFI9"/>
<evidence type="ECO:0000256" key="3">
    <source>
        <dbReference type="ARBA" id="ARBA00023163"/>
    </source>
</evidence>
<dbReference type="RefSeq" id="WP_134122911.1">
    <property type="nucleotide sequence ID" value="NZ_SODF01000003.1"/>
</dbReference>
<reference evidence="5 6" key="1">
    <citation type="submission" date="2019-03" db="EMBL/GenBank/DDBJ databases">
        <title>Genomic Encyclopedia of Type Strains, Phase III (KMG-III): the genomes of soil and plant-associated and newly described type strains.</title>
        <authorList>
            <person name="Whitman W."/>
        </authorList>
    </citation>
    <scope>NUCLEOTIDE SEQUENCE [LARGE SCALE GENOMIC DNA]</scope>
    <source>
        <strain evidence="5 6">VKM Ac-2570</strain>
    </source>
</reference>
<accession>A0A4R7ZFI9</accession>
<keyword evidence="2" id="KW-0238">DNA-binding</keyword>
<keyword evidence="1" id="KW-0805">Transcription regulation</keyword>
<protein>
    <submittedName>
        <fullName evidence="5">AraC family transcriptional regulator</fullName>
    </submittedName>
</protein>
<dbReference type="Gene3D" id="1.10.10.60">
    <property type="entry name" value="Homeodomain-like"/>
    <property type="match status" value="2"/>
</dbReference>
<evidence type="ECO:0000313" key="6">
    <source>
        <dbReference type="Proteomes" id="UP000295447"/>
    </source>
</evidence>
<evidence type="ECO:0000256" key="2">
    <source>
        <dbReference type="ARBA" id="ARBA00023125"/>
    </source>
</evidence>
<sequence>MYFLAMIGLTGYLLAPRRPQFSLSFDSYDDWCLLLPVTGSFDFEVGDARGVARFGDIVVCPPGGTLRRRMRTSTAFFHARFTTELEPPTGCTRVRDVDRLRGNLAMLDSSTAAHVVADLVLMLLRDRTEAPVDQVVRSATSYLLENYAEPDLSLAGVAALVGISPSQLSRRFRAAHGVTPVAYLRTLRLQKARDLLSSTDATVQAIAEQTGYRSAFYLSRVFTSQTGSSPSQYRRTSQV</sequence>
<dbReference type="InterPro" id="IPR050204">
    <property type="entry name" value="AraC_XylS_family_regulators"/>
</dbReference>
<evidence type="ECO:0000313" key="5">
    <source>
        <dbReference type="EMBL" id="TDW14998.1"/>
    </source>
</evidence>
<gene>
    <name evidence="5" type="ORF">EV650_6478</name>
</gene>
<dbReference type="InterPro" id="IPR018060">
    <property type="entry name" value="HTH_AraC"/>
</dbReference>
<evidence type="ECO:0000256" key="1">
    <source>
        <dbReference type="ARBA" id="ARBA00023015"/>
    </source>
</evidence>
<name>A0A4R7ZFI9_9ACTN</name>
<comment type="caution">
    <text evidence="5">The sequence shown here is derived from an EMBL/GenBank/DDBJ whole genome shotgun (WGS) entry which is preliminary data.</text>
</comment>
<dbReference type="PROSITE" id="PS00041">
    <property type="entry name" value="HTH_ARAC_FAMILY_1"/>
    <property type="match status" value="1"/>
</dbReference>
<dbReference type="InterPro" id="IPR018062">
    <property type="entry name" value="HTH_AraC-typ_CS"/>
</dbReference>
<keyword evidence="6" id="KW-1185">Reference proteome</keyword>